<protein>
    <submittedName>
        <fullName evidence="2">Uncharacterized protein</fullName>
    </submittedName>
</protein>
<sequence length="114" mass="13176">SDDVRQAPAAQLSRSGKTQYAWGWKPPNVGNSLEWAMNTNFILSMIIYGHGISCWGSRPRRTGERECKSVFRCIGDAECSQLSYWRKRKQGGIERQRHSEKERKRGRDMPRSTD</sequence>
<accession>A0AAW0I4G2</accession>
<comment type="caution">
    <text evidence="2">The sequence shown here is derived from an EMBL/GenBank/DDBJ whole genome shotgun (WGS) entry which is preliminary data.</text>
</comment>
<feature type="non-terminal residue" evidence="2">
    <location>
        <position position="1"/>
    </location>
</feature>
<feature type="non-terminal residue" evidence="2">
    <location>
        <position position="114"/>
    </location>
</feature>
<dbReference type="EMBL" id="JBBHLL010000223">
    <property type="protein sequence ID" value="KAK7809065.1"/>
    <property type="molecule type" value="Genomic_DNA"/>
</dbReference>
<feature type="compositionally biased region" description="Basic and acidic residues" evidence="1">
    <location>
        <begin position="91"/>
        <end position="114"/>
    </location>
</feature>
<dbReference type="AlphaFoldDB" id="A0AAW0I4G2"/>
<keyword evidence="3" id="KW-1185">Reference proteome</keyword>
<name>A0AAW0I4G2_MYOGA</name>
<evidence type="ECO:0000313" key="2">
    <source>
        <dbReference type="EMBL" id="KAK7809065.1"/>
    </source>
</evidence>
<feature type="region of interest" description="Disordered" evidence="1">
    <location>
        <begin position="88"/>
        <end position="114"/>
    </location>
</feature>
<evidence type="ECO:0000313" key="3">
    <source>
        <dbReference type="Proteomes" id="UP001488838"/>
    </source>
</evidence>
<proteinExistence type="predicted"/>
<gene>
    <name evidence="2" type="ORF">U0070_013251</name>
</gene>
<reference evidence="2 3" key="1">
    <citation type="journal article" date="2023" name="bioRxiv">
        <title>Conserved and derived expression patterns and positive selection on dental genes reveal complex evolutionary context of ever-growing rodent molars.</title>
        <authorList>
            <person name="Calamari Z.T."/>
            <person name="Song A."/>
            <person name="Cohen E."/>
            <person name="Akter M."/>
            <person name="Roy R.D."/>
            <person name="Hallikas O."/>
            <person name="Christensen M.M."/>
            <person name="Li P."/>
            <person name="Marangoni P."/>
            <person name="Jernvall J."/>
            <person name="Klein O.D."/>
        </authorList>
    </citation>
    <scope>NUCLEOTIDE SEQUENCE [LARGE SCALE GENOMIC DNA]</scope>
    <source>
        <strain evidence="2">V071</strain>
    </source>
</reference>
<evidence type="ECO:0000256" key="1">
    <source>
        <dbReference type="SAM" id="MobiDB-lite"/>
    </source>
</evidence>
<dbReference type="Proteomes" id="UP001488838">
    <property type="component" value="Unassembled WGS sequence"/>
</dbReference>
<organism evidence="2 3">
    <name type="scientific">Myodes glareolus</name>
    <name type="common">Bank vole</name>
    <name type="synonym">Clethrionomys glareolus</name>
    <dbReference type="NCBI Taxonomy" id="447135"/>
    <lineage>
        <taxon>Eukaryota</taxon>
        <taxon>Metazoa</taxon>
        <taxon>Chordata</taxon>
        <taxon>Craniata</taxon>
        <taxon>Vertebrata</taxon>
        <taxon>Euteleostomi</taxon>
        <taxon>Mammalia</taxon>
        <taxon>Eutheria</taxon>
        <taxon>Euarchontoglires</taxon>
        <taxon>Glires</taxon>
        <taxon>Rodentia</taxon>
        <taxon>Myomorpha</taxon>
        <taxon>Muroidea</taxon>
        <taxon>Cricetidae</taxon>
        <taxon>Arvicolinae</taxon>
        <taxon>Myodes</taxon>
    </lineage>
</organism>